<evidence type="ECO:0008006" key="7">
    <source>
        <dbReference type="Google" id="ProtNLM"/>
    </source>
</evidence>
<dbReference type="Pfam" id="PF03055">
    <property type="entry name" value="RPE65"/>
    <property type="match status" value="1"/>
</dbReference>
<keyword evidence="4" id="KW-0560">Oxidoreductase</keyword>
<dbReference type="InterPro" id="IPR004294">
    <property type="entry name" value="Carotenoid_Oase"/>
</dbReference>
<dbReference type="PANTHER" id="PTHR10543:SF89">
    <property type="entry name" value="CAROTENOID 9,10(9',10')-CLEAVAGE DIOXYGENASE 1"/>
    <property type="match status" value="1"/>
</dbReference>
<dbReference type="GO" id="GO:0046872">
    <property type="term" value="F:metal ion binding"/>
    <property type="evidence" value="ECO:0007669"/>
    <property type="project" value="UniProtKB-KW"/>
</dbReference>
<keyword evidence="3" id="KW-0479">Metal-binding</keyword>
<comment type="similarity">
    <text evidence="2">Belongs to the carotenoid oxygenase family.</text>
</comment>
<keyword evidence="5" id="KW-0408">Iron</keyword>
<organism evidence="6">
    <name type="scientific">marine metagenome</name>
    <dbReference type="NCBI Taxonomy" id="408172"/>
    <lineage>
        <taxon>unclassified sequences</taxon>
        <taxon>metagenomes</taxon>
        <taxon>ecological metagenomes</taxon>
    </lineage>
</organism>
<evidence type="ECO:0000256" key="5">
    <source>
        <dbReference type="ARBA" id="ARBA00023004"/>
    </source>
</evidence>
<evidence type="ECO:0000256" key="2">
    <source>
        <dbReference type="ARBA" id="ARBA00006787"/>
    </source>
</evidence>
<evidence type="ECO:0000256" key="3">
    <source>
        <dbReference type="ARBA" id="ARBA00022723"/>
    </source>
</evidence>
<dbReference type="GO" id="GO:0010436">
    <property type="term" value="F:carotenoid dioxygenase activity"/>
    <property type="evidence" value="ECO:0007669"/>
    <property type="project" value="TreeGrafter"/>
</dbReference>
<reference evidence="6" key="1">
    <citation type="submission" date="2018-05" db="EMBL/GenBank/DDBJ databases">
        <authorList>
            <person name="Lanie J.A."/>
            <person name="Ng W.-L."/>
            <person name="Kazmierczak K.M."/>
            <person name="Andrzejewski T.M."/>
            <person name="Davidsen T.M."/>
            <person name="Wayne K.J."/>
            <person name="Tettelin H."/>
            <person name="Glass J.I."/>
            <person name="Rusch D."/>
            <person name="Podicherti R."/>
            <person name="Tsui H.-C.T."/>
            <person name="Winkler M.E."/>
        </authorList>
    </citation>
    <scope>NUCLEOTIDE SEQUENCE</scope>
</reference>
<proteinExistence type="inferred from homology"/>
<dbReference type="PANTHER" id="PTHR10543">
    <property type="entry name" value="BETA-CAROTENE DIOXYGENASE"/>
    <property type="match status" value="1"/>
</dbReference>
<comment type="cofactor">
    <cofactor evidence="1">
        <name>Fe(2+)</name>
        <dbReference type="ChEBI" id="CHEBI:29033"/>
    </cofactor>
</comment>
<accession>A0A381PFZ6</accession>
<gene>
    <name evidence="6" type="ORF">METZ01_LOCUS17237</name>
</gene>
<feature type="non-terminal residue" evidence="6">
    <location>
        <position position="1"/>
    </location>
</feature>
<evidence type="ECO:0000313" key="6">
    <source>
        <dbReference type="EMBL" id="SUZ64383.1"/>
    </source>
</evidence>
<evidence type="ECO:0000256" key="1">
    <source>
        <dbReference type="ARBA" id="ARBA00001954"/>
    </source>
</evidence>
<dbReference type="GO" id="GO:0016121">
    <property type="term" value="P:carotene catabolic process"/>
    <property type="evidence" value="ECO:0007669"/>
    <property type="project" value="TreeGrafter"/>
</dbReference>
<evidence type="ECO:0000256" key="4">
    <source>
        <dbReference type="ARBA" id="ARBA00023002"/>
    </source>
</evidence>
<dbReference type="EMBL" id="UINC01000932">
    <property type="protein sequence ID" value="SUZ64383.1"/>
    <property type="molecule type" value="Genomic_DNA"/>
</dbReference>
<name>A0A381PFZ6_9ZZZZ</name>
<protein>
    <recommendedName>
        <fullName evidence="7">Dioxygenase</fullName>
    </recommendedName>
</protein>
<sequence length="349" mass="39112">TIHGGKAISTFYQCGEAYTLDPLSLETLGTLDLLSGGGRQMSAHCMTDEQSGDLLFFDYATKPPYMTYGVFDKDANLVHHTAIDLPGARLPHTLAFTTNYSILMDLPMFWDPELLQKDVHKVSFYPDKASRFGLITRFGQGDSIKWFEADPCYIYHAINSWEEGDMVVLDVCRMSTPVPSEAKKQKLAGPYGSMLAWLKLDASYHRYRFNLVSGETKEESLSDLLSEFPVINNRFGGLSSRYSYHVTLADTDAILFDGLVKIDSETTQNQEYKFPKGCFGSESQFAPRDNAKNEDDGYLITLVTNMETNKGEIQIFPAEDLTQGPICRVIVPQQIPPGFHSSFVLPENL</sequence>
<dbReference type="AlphaFoldDB" id="A0A381PFZ6"/>